<dbReference type="SUPFAM" id="SSF48371">
    <property type="entry name" value="ARM repeat"/>
    <property type="match status" value="1"/>
</dbReference>
<accession>A0ABN9LCW8</accession>
<organism evidence="2 3">
    <name type="scientific">Ranitomeya imitator</name>
    <name type="common">mimic poison frog</name>
    <dbReference type="NCBI Taxonomy" id="111125"/>
    <lineage>
        <taxon>Eukaryota</taxon>
        <taxon>Metazoa</taxon>
        <taxon>Chordata</taxon>
        <taxon>Craniata</taxon>
        <taxon>Vertebrata</taxon>
        <taxon>Euteleostomi</taxon>
        <taxon>Amphibia</taxon>
        <taxon>Batrachia</taxon>
        <taxon>Anura</taxon>
        <taxon>Neobatrachia</taxon>
        <taxon>Hyloidea</taxon>
        <taxon>Dendrobatidae</taxon>
        <taxon>Dendrobatinae</taxon>
        <taxon>Ranitomeya</taxon>
    </lineage>
</organism>
<dbReference type="PANTHER" id="PTHR10048">
    <property type="entry name" value="PHOSPHATIDYLINOSITOL KINASE"/>
    <property type="match status" value="1"/>
</dbReference>
<dbReference type="PANTHER" id="PTHR10048:SF29">
    <property type="entry name" value="PHOSPHATIDYLINOSITOL 3-KINASE C2 DOMAIN-CONTAINING SUBUNIT GAMMA"/>
    <property type="match status" value="1"/>
</dbReference>
<dbReference type="Gene3D" id="1.25.40.70">
    <property type="entry name" value="Phosphatidylinositol 3-kinase, accessory domain (PIK)"/>
    <property type="match status" value="1"/>
</dbReference>
<evidence type="ECO:0000259" key="1">
    <source>
        <dbReference type="PROSITE" id="PS51545"/>
    </source>
</evidence>
<dbReference type="SMART" id="SM00145">
    <property type="entry name" value="PI3Ka"/>
    <property type="match status" value="1"/>
</dbReference>
<gene>
    <name evidence="2" type="ORF">RIMI_LOCUS7824551</name>
</gene>
<evidence type="ECO:0000313" key="2">
    <source>
        <dbReference type="EMBL" id="CAJ0938790.1"/>
    </source>
</evidence>
<dbReference type="InterPro" id="IPR042236">
    <property type="entry name" value="PI3K_accessory_sf"/>
</dbReference>
<name>A0ABN9LCW8_9NEOB</name>
<keyword evidence="3" id="KW-1185">Reference proteome</keyword>
<sequence>VDFPDLDLAFRRPLPADSPCAVSGESPALRSLAHRCSAVGDGQENSVVLPSEPPQAPRLLPLILGSAPGWDPPTIAAMYRVLEDGTFSSPLEALPLLSPSFADGQVRAAACRELERLSCDELMDILPQLVQAVKFEWRLDSALVRLLLQRCLQSIQLAHNLKQGQGGILYVWRKKGLSIITDVDSLLLLTDAASEPHYRGWYQRLLSAVHHCVGRAVSDQLSTQKRLMGILGDVAETVRNSPEEKRQGFKLQEANLHIPGAFWEKRSLPKLEDRWVQPGPAASKASPNQGFKLQEANLHIPGAFWEKRSLPKLEDRWVQPGPAASKASPNQGFKLQEANLHIPGAFWEKRSLPKLEDRWVQPGPAASKASPNQGFKLQEANLHIPGAFWEKRSLPKLEDRWVQPGPAASKASPNQGFKLQEANLHIPGAFWEKRSLPKLEDRWVQPGPAASKASPNQGFKLHYCKRAWLSRLHKKENTQQVSRI</sequence>
<reference evidence="2" key="1">
    <citation type="submission" date="2023-07" db="EMBL/GenBank/DDBJ databases">
        <authorList>
            <person name="Stuckert A."/>
        </authorList>
    </citation>
    <scope>NUCLEOTIDE SEQUENCE</scope>
</reference>
<dbReference type="InterPro" id="IPR016024">
    <property type="entry name" value="ARM-type_fold"/>
</dbReference>
<dbReference type="Proteomes" id="UP001176940">
    <property type="component" value="Unassembled WGS sequence"/>
</dbReference>
<dbReference type="PROSITE" id="PS51545">
    <property type="entry name" value="PIK_HELICAL"/>
    <property type="match status" value="1"/>
</dbReference>
<dbReference type="Pfam" id="PF00613">
    <property type="entry name" value="PI3Ka"/>
    <property type="match status" value="1"/>
</dbReference>
<dbReference type="InterPro" id="IPR001263">
    <property type="entry name" value="PI3K_accessory_dom"/>
</dbReference>
<protein>
    <recommendedName>
        <fullName evidence="1">PIK helical domain-containing protein</fullName>
    </recommendedName>
</protein>
<dbReference type="EMBL" id="CAUEEQ010015088">
    <property type="protein sequence ID" value="CAJ0938790.1"/>
    <property type="molecule type" value="Genomic_DNA"/>
</dbReference>
<feature type="non-terminal residue" evidence="2">
    <location>
        <position position="1"/>
    </location>
</feature>
<dbReference type="InterPro" id="IPR015433">
    <property type="entry name" value="PI3/4_kinase"/>
</dbReference>
<proteinExistence type="predicted"/>
<comment type="caution">
    <text evidence="2">The sequence shown here is derived from an EMBL/GenBank/DDBJ whole genome shotgun (WGS) entry which is preliminary data.</text>
</comment>
<evidence type="ECO:0000313" key="3">
    <source>
        <dbReference type="Proteomes" id="UP001176940"/>
    </source>
</evidence>
<feature type="domain" description="PIK helical" evidence="1">
    <location>
        <begin position="5"/>
        <end position="189"/>
    </location>
</feature>